<proteinExistence type="predicted"/>
<dbReference type="PROSITE" id="PS50977">
    <property type="entry name" value="HTH_TETR_2"/>
    <property type="match status" value="1"/>
</dbReference>
<dbReference type="KEGG" id="vfa:MM35RIKEN_03350"/>
<dbReference type="AlphaFoldDB" id="A0A810Q073"/>
<dbReference type="InterPro" id="IPR009057">
    <property type="entry name" value="Homeodomain-like_sf"/>
</dbReference>
<dbReference type="RefSeq" id="WP_212818703.1">
    <property type="nucleotide sequence ID" value="NZ_AP023415.1"/>
</dbReference>
<dbReference type="PANTHER" id="PTHR43479:SF11">
    <property type="entry name" value="ACREF_ENVCD OPERON REPRESSOR-RELATED"/>
    <property type="match status" value="1"/>
</dbReference>
<sequence>MNSKLDLVVVIPESEEGRRSFDRLVKAAEELFSQQGYRSTTIKDIAQSAGLSVGAFYIYFRSKYQIYVYIMQSFALRLQNYLDSRAGKITGDLIERQVEYIMEFIGFAYKNPACYNLIFESLYIDRDLFLQYYYQYAQRYVPALTKSRALPEGMDPMLWSFINMGIGNFIGLKVLAENDAGPEQMEKIRQTLRILLRSGLSKAEEE</sequence>
<accession>A0A810Q073</accession>
<dbReference type="SUPFAM" id="SSF46689">
    <property type="entry name" value="Homeodomain-like"/>
    <property type="match status" value="1"/>
</dbReference>
<evidence type="ECO:0000313" key="4">
    <source>
        <dbReference type="EMBL" id="BCK78143.1"/>
    </source>
</evidence>
<dbReference type="Pfam" id="PF00440">
    <property type="entry name" value="TetR_N"/>
    <property type="match status" value="1"/>
</dbReference>
<evidence type="ECO:0000256" key="1">
    <source>
        <dbReference type="ARBA" id="ARBA00023125"/>
    </source>
</evidence>
<evidence type="ECO:0000313" key="5">
    <source>
        <dbReference type="Proteomes" id="UP000681343"/>
    </source>
</evidence>
<name>A0A810Q073_9FIRM</name>
<dbReference type="GO" id="GO:0003677">
    <property type="term" value="F:DNA binding"/>
    <property type="evidence" value="ECO:0007669"/>
    <property type="project" value="UniProtKB-UniRule"/>
</dbReference>
<dbReference type="Gene3D" id="1.10.357.10">
    <property type="entry name" value="Tetracycline Repressor, domain 2"/>
    <property type="match status" value="1"/>
</dbReference>
<dbReference type="InterPro" id="IPR023772">
    <property type="entry name" value="DNA-bd_HTH_TetR-type_CS"/>
</dbReference>
<protein>
    <recommendedName>
        <fullName evidence="3">HTH tetR-type domain-containing protein</fullName>
    </recommendedName>
</protein>
<gene>
    <name evidence="4" type="ORF">MM35RIKEN_03350</name>
</gene>
<organism evidence="4 5">
    <name type="scientific">Vescimonas fastidiosa</name>
    <dbReference type="NCBI Taxonomy" id="2714353"/>
    <lineage>
        <taxon>Bacteria</taxon>
        <taxon>Bacillati</taxon>
        <taxon>Bacillota</taxon>
        <taxon>Clostridia</taxon>
        <taxon>Eubacteriales</taxon>
        <taxon>Oscillospiraceae</taxon>
        <taxon>Vescimonas</taxon>
    </lineage>
</organism>
<feature type="DNA-binding region" description="H-T-H motif" evidence="2">
    <location>
        <begin position="41"/>
        <end position="60"/>
    </location>
</feature>
<evidence type="ECO:0000259" key="3">
    <source>
        <dbReference type="PROSITE" id="PS50977"/>
    </source>
</evidence>
<dbReference type="InterPro" id="IPR001647">
    <property type="entry name" value="HTH_TetR"/>
</dbReference>
<dbReference type="PANTHER" id="PTHR43479">
    <property type="entry name" value="ACREF/ENVCD OPERON REPRESSOR-RELATED"/>
    <property type="match status" value="1"/>
</dbReference>
<reference evidence="4" key="1">
    <citation type="submission" date="2020-09" db="EMBL/GenBank/DDBJ databases">
        <title>New species isolated from human feces.</title>
        <authorList>
            <person name="Kitahara M."/>
            <person name="Shigeno Y."/>
            <person name="Shime M."/>
            <person name="Matsumoto Y."/>
            <person name="Nakamura S."/>
            <person name="Motooka D."/>
            <person name="Fukuoka S."/>
            <person name="Nishikawa H."/>
            <person name="Benno Y."/>
        </authorList>
    </citation>
    <scope>NUCLEOTIDE SEQUENCE</scope>
    <source>
        <strain evidence="4">MM35</strain>
    </source>
</reference>
<evidence type="ECO:0000256" key="2">
    <source>
        <dbReference type="PROSITE-ProRule" id="PRU00335"/>
    </source>
</evidence>
<keyword evidence="1 2" id="KW-0238">DNA-binding</keyword>
<dbReference type="PRINTS" id="PR00455">
    <property type="entry name" value="HTHTETR"/>
</dbReference>
<feature type="domain" description="HTH tetR-type" evidence="3">
    <location>
        <begin position="18"/>
        <end position="78"/>
    </location>
</feature>
<dbReference type="Proteomes" id="UP000681343">
    <property type="component" value="Chromosome"/>
</dbReference>
<dbReference type="EMBL" id="AP023415">
    <property type="protein sequence ID" value="BCK78143.1"/>
    <property type="molecule type" value="Genomic_DNA"/>
</dbReference>
<keyword evidence="5" id="KW-1185">Reference proteome</keyword>
<dbReference type="InterPro" id="IPR050624">
    <property type="entry name" value="HTH-type_Tx_Regulator"/>
</dbReference>
<dbReference type="PROSITE" id="PS01081">
    <property type="entry name" value="HTH_TETR_1"/>
    <property type="match status" value="1"/>
</dbReference>